<dbReference type="EMBL" id="JARPUR010000003">
    <property type="protein sequence ID" value="KAK4879923.1"/>
    <property type="molecule type" value="Genomic_DNA"/>
</dbReference>
<dbReference type="PRINTS" id="PR00180">
    <property type="entry name" value="CRETINALDHBP"/>
</dbReference>
<dbReference type="GO" id="GO:0016020">
    <property type="term" value="C:membrane"/>
    <property type="evidence" value="ECO:0007669"/>
    <property type="project" value="TreeGrafter"/>
</dbReference>
<dbReference type="PROSITE" id="PS50191">
    <property type="entry name" value="CRAL_TRIO"/>
    <property type="match status" value="1"/>
</dbReference>
<gene>
    <name evidence="2" type="ORF">RN001_008069</name>
</gene>
<dbReference type="InterPro" id="IPR036273">
    <property type="entry name" value="CRAL/TRIO_N_dom_sf"/>
</dbReference>
<dbReference type="GO" id="GO:1902936">
    <property type="term" value="F:phosphatidylinositol bisphosphate binding"/>
    <property type="evidence" value="ECO:0007669"/>
    <property type="project" value="TreeGrafter"/>
</dbReference>
<dbReference type="AlphaFoldDB" id="A0AAN7PAB3"/>
<evidence type="ECO:0000313" key="2">
    <source>
        <dbReference type="EMBL" id="KAK4879923.1"/>
    </source>
</evidence>
<dbReference type="CDD" id="cd00170">
    <property type="entry name" value="SEC14"/>
    <property type="match status" value="1"/>
</dbReference>
<accession>A0AAN7PAB3</accession>
<comment type="caution">
    <text evidence="2">The sequence shown here is derived from an EMBL/GenBank/DDBJ whole genome shotgun (WGS) entry which is preliminary data.</text>
</comment>
<dbReference type="InterPro" id="IPR001251">
    <property type="entry name" value="CRAL-TRIO_dom"/>
</dbReference>
<dbReference type="SUPFAM" id="SSF46938">
    <property type="entry name" value="CRAL/TRIO N-terminal domain"/>
    <property type="match status" value="1"/>
</dbReference>
<dbReference type="InterPro" id="IPR036865">
    <property type="entry name" value="CRAL-TRIO_dom_sf"/>
</dbReference>
<sequence length="306" mass="35626">MIREISSELKTEAIEKLNEIPERIQQDINTIREWLKKQPHLYVRDDDQSLLSFLRGCKHSLEITKNKLDFFYTSKTFVPEFYGGRDPLLPEIQAILNAGFLCVLPQADDHGAKIVLCNMSECNPDTMPYVTLVKVCTMLSDILLNEDDNAIIFGLNIWIDLKNCPIKYGTQFSPSFVKKHLEIIEKGLPLRMKGLHIINCHPLLEFVYYFSKSLCNGKVTKRMHLYQDYNKFHSVIPQRLLPEEYGGNNGSLKKLKNVWKEKIESYREWFLQDFKYKSNENLRAGKQKTTSDMFGIEGSFRKLTVD</sequence>
<dbReference type="Gene3D" id="1.20.5.1200">
    <property type="entry name" value="Alpha-tocopherol transfer"/>
    <property type="match status" value="1"/>
</dbReference>
<dbReference type="SUPFAM" id="SSF52087">
    <property type="entry name" value="CRAL/TRIO domain"/>
    <property type="match status" value="1"/>
</dbReference>
<dbReference type="Gene3D" id="1.10.8.20">
    <property type="entry name" value="N-terminal domain of phosphatidylinositol transfer protein sec14p"/>
    <property type="match status" value="1"/>
</dbReference>
<feature type="domain" description="CRAL-TRIO" evidence="1">
    <location>
        <begin position="88"/>
        <end position="253"/>
    </location>
</feature>
<dbReference type="Gene3D" id="3.40.525.10">
    <property type="entry name" value="CRAL-TRIO lipid binding domain"/>
    <property type="match status" value="1"/>
</dbReference>
<evidence type="ECO:0000313" key="3">
    <source>
        <dbReference type="Proteomes" id="UP001353858"/>
    </source>
</evidence>
<proteinExistence type="predicted"/>
<dbReference type="PANTHER" id="PTHR10174:SF216">
    <property type="entry name" value="CRAL-TRIO DOMAIN-CONTAINING PROTEIN-RELATED"/>
    <property type="match status" value="1"/>
</dbReference>
<keyword evidence="3" id="KW-1185">Reference proteome</keyword>
<evidence type="ECO:0000259" key="1">
    <source>
        <dbReference type="PROSITE" id="PS50191"/>
    </source>
</evidence>
<protein>
    <recommendedName>
        <fullName evidence="1">CRAL-TRIO domain-containing protein</fullName>
    </recommendedName>
</protein>
<organism evidence="2 3">
    <name type="scientific">Aquatica leii</name>
    <dbReference type="NCBI Taxonomy" id="1421715"/>
    <lineage>
        <taxon>Eukaryota</taxon>
        <taxon>Metazoa</taxon>
        <taxon>Ecdysozoa</taxon>
        <taxon>Arthropoda</taxon>
        <taxon>Hexapoda</taxon>
        <taxon>Insecta</taxon>
        <taxon>Pterygota</taxon>
        <taxon>Neoptera</taxon>
        <taxon>Endopterygota</taxon>
        <taxon>Coleoptera</taxon>
        <taxon>Polyphaga</taxon>
        <taxon>Elateriformia</taxon>
        <taxon>Elateroidea</taxon>
        <taxon>Lampyridae</taxon>
        <taxon>Luciolinae</taxon>
        <taxon>Aquatica</taxon>
    </lineage>
</organism>
<dbReference type="Proteomes" id="UP001353858">
    <property type="component" value="Unassembled WGS sequence"/>
</dbReference>
<dbReference type="Pfam" id="PF00650">
    <property type="entry name" value="CRAL_TRIO"/>
    <property type="match status" value="1"/>
</dbReference>
<name>A0AAN7PAB3_9COLE</name>
<reference evidence="3" key="1">
    <citation type="submission" date="2023-01" db="EMBL/GenBank/DDBJ databases">
        <title>Key to firefly adult light organ development and bioluminescence: homeobox transcription factors regulate luciferase expression and transportation to peroxisome.</title>
        <authorList>
            <person name="Fu X."/>
        </authorList>
    </citation>
    <scope>NUCLEOTIDE SEQUENCE [LARGE SCALE GENOMIC DNA]</scope>
</reference>
<dbReference type="PANTHER" id="PTHR10174">
    <property type="entry name" value="ALPHA-TOCOPHEROL TRANSFER PROTEIN-RELATED"/>
    <property type="match status" value="1"/>
</dbReference>